<keyword evidence="8" id="KW-1185">Reference proteome</keyword>
<feature type="transmembrane region" description="Helical" evidence="4">
    <location>
        <begin position="108"/>
        <end position="127"/>
    </location>
</feature>
<feature type="domain" description="Mur ligase C-terminal" evidence="5">
    <location>
        <begin position="403"/>
        <end position="524"/>
    </location>
</feature>
<evidence type="ECO:0000256" key="2">
    <source>
        <dbReference type="ARBA" id="ARBA00022741"/>
    </source>
</evidence>
<gene>
    <name evidence="7" type="ORF">DIZ78_04205</name>
</gene>
<keyword evidence="1 7" id="KW-0436">Ligase</keyword>
<protein>
    <submittedName>
        <fullName evidence="7">Mur ligase</fullName>
    </submittedName>
</protein>
<dbReference type="PANTHER" id="PTHR43024">
    <property type="entry name" value="UDP-N-ACETYLMURAMOYL-TRIPEPTIDE--D-ALANYL-D-ALANINE LIGASE"/>
    <property type="match status" value="1"/>
</dbReference>
<dbReference type="Pfam" id="PF08245">
    <property type="entry name" value="Mur_ligase_M"/>
    <property type="match status" value="1"/>
</dbReference>
<organism evidence="7 8">
    <name type="scientific">endosymbiont of Escarpia spicata</name>
    <dbReference type="NCBI Taxonomy" id="2200908"/>
    <lineage>
        <taxon>Bacteria</taxon>
        <taxon>Pseudomonadati</taxon>
        <taxon>Pseudomonadota</taxon>
        <taxon>Gammaproteobacteria</taxon>
        <taxon>sulfur-oxidizing symbionts</taxon>
    </lineage>
</organism>
<evidence type="ECO:0000313" key="7">
    <source>
        <dbReference type="EMBL" id="RDH87756.1"/>
    </source>
</evidence>
<dbReference type="Proteomes" id="UP000254771">
    <property type="component" value="Unassembled WGS sequence"/>
</dbReference>
<dbReference type="PANTHER" id="PTHR43024:SF1">
    <property type="entry name" value="UDP-N-ACETYLMURAMOYL-TRIPEPTIDE--D-ALANYL-D-ALANINE LIGASE"/>
    <property type="match status" value="1"/>
</dbReference>
<keyword evidence="4" id="KW-0812">Transmembrane</keyword>
<dbReference type="Gene3D" id="3.40.1190.10">
    <property type="entry name" value="Mur-like, catalytic domain"/>
    <property type="match status" value="1"/>
</dbReference>
<keyword evidence="4" id="KW-1133">Transmembrane helix</keyword>
<dbReference type="EMBL" id="QFXE01000005">
    <property type="protein sequence ID" value="RDH87756.1"/>
    <property type="molecule type" value="Genomic_DNA"/>
</dbReference>
<sequence length="534" mass="58790">MAAALFQTLAVLLALTLYAVIVGRAVLHYLHMLQLNSYRNERYLRWLNEDLLKRIGPVSLLPLVALLFYWNSGLFFGIWIGGFLLLSLKRPKVPVKKPLVVTGRVKRLMTAIFLIWVGASLPTFFLGSTGLSSIPYFSLFLMLGLLLLLLPWLLVVANLLAVPVESAIARWYIGDAGKIINDMPGLQVVGITGSYGKTSTKFILNELLLSKYNALMTPGSFNTLLGVTRIIREKLKPIHDLFLVEMGAKQPGDIREICELVHPRYGLITTIGKQHLEMFKSLANIVKTKSELVESLPSDGIAFLNADDESFAEVRGRTQARVVSFGVDSPGADYAAREIKYLANGLTALTLSLPNGETLLLETRLLGKNNIYNIVSAVAVAMELGVPENRIKATVRSLQPAPHRLNVKKSAAGITIVDDAFSSNPMGARAALDVLREIEGNRKVLITPGMVELGETEAEENRLLGAYAASRCDYVILVGIEQAKPIYEGLVSEGYPENQIYIAAHLNEANDHFAKISREGDVVLYENDLPDTYN</sequence>
<keyword evidence="2" id="KW-0547">Nucleotide-binding</keyword>
<name>A0A370DRR1_9GAMM</name>
<evidence type="ECO:0000313" key="8">
    <source>
        <dbReference type="Proteomes" id="UP000254771"/>
    </source>
</evidence>
<keyword evidence="4" id="KW-0472">Membrane</keyword>
<dbReference type="AlphaFoldDB" id="A0A370DRR1"/>
<dbReference type="InterPro" id="IPR004101">
    <property type="entry name" value="Mur_ligase_C"/>
</dbReference>
<dbReference type="SUPFAM" id="SSF53623">
    <property type="entry name" value="MurD-like peptide ligases, catalytic domain"/>
    <property type="match status" value="1"/>
</dbReference>
<evidence type="ECO:0000256" key="1">
    <source>
        <dbReference type="ARBA" id="ARBA00022598"/>
    </source>
</evidence>
<keyword evidence="3" id="KW-0067">ATP-binding</keyword>
<dbReference type="SUPFAM" id="SSF53244">
    <property type="entry name" value="MurD-like peptide ligases, peptide-binding domain"/>
    <property type="match status" value="1"/>
</dbReference>
<evidence type="ECO:0000256" key="3">
    <source>
        <dbReference type="ARBA" id="ARBA00022840"/>
    </source>
</evidence>
<proteinExistence type="predicted"/>
<feature type="transmembrane region" description="Helical" evidence="4">
    <location>
        <begin position="67"/>
        <end position="88"/>
    </location>
</feature>
<reference evidence="7 8" key="1">
    <citation type="journal article" date="2018" name="ISME J.">
        <title>Endosymbiont genomes yield clues of tubeworm success.</title>
        <authorList>
            <person name="Li Y."/>
            <person name="Liles M.R."/>
            <person name="Halanych K.M."/>
        </authorList>
    </citation>
    <scope>NUCLEOTIDE SEQUENCE [LARGE SCALE GENOMIC DNA]</scope>
    <source>
        <strain evidence="7">A1462</strain>
    </source>
</reference>
<dbReference type="InterPro" id="IPR051046">
    <property type="entry name" value="MurCDEF_CellWall_CoF430Synth"/>
</dbReference>
<evidence type="ECO:0000259" key="5">
    <source>
        <dbReference type="Pfam" id="PF02875"/>
    </source>
</evidence>
<dbReference type="InterPro" id="IPR013221">
    <property type="entry name" value="Mur_ligase_cen"/>
</dbReference>
<feature type="transmembrane region" description="Helical" evidence="4">
    <location>
        <begin position="139"/>
        <end position="162"/>
    </location>
</feature>
<dbReference type="GO" id="GO:0005524">
    <property type="term" value="F:ATP binding"/>
    <property type="evidence" value="ECO:0007669"/>
    <property type="project" value="UniProtKB-KW"/>
</dbReference>
<comment type="caution">
    <text evidence="7">The sequence shown here is derived from an EMBL/GenBank/DDBJ whole genome shotgun (WGS) entry which is preliminary data.</text>
</comment>
<dbReference type="InterPro" id="IPR036565">
    <property type="entry name" value="Mur-like_cat_sf"/>
</dbReference>
<evidence type="ECO:0000259" key="6">
    <source>
        <dbReference type="Pfam" id="PF08245"/>
    </source>
</evidence>
<feature type="domain" description="Mur ligase central" evidence="6">
    <location>
        <begin position="191"/>
        <end position="381"/>
    </location>
</feature>
<dbReference type="Pfam" id="PF02875">
    <property type="entry name" value="Mur_ligase_C"/>
    <property type="match status" value="1"/>
</dbReference>
<accession>A0A370DRR1</accession>
<dbReference type="InterPro" id="IPR036615">
    <property type="entry name" value="Mur_ligase_C_dom_sf"/>
</dbReference>
<dbReference type="Gene3D" id="3.90.190.20">
    <property type="entry name" value="Mur ligase, C-terminal domain"/>
    <property type="match status" value="1"/>
</dbReference>
<dbReference type="GO" id="GO:0016881">
    <property type="term" value="F:acid-amino acid ligase activity"/>
    <property type="evidence" value="ECO:0007669"/>
    <property type="project" value="InterPro"/>
</dbReference>
<evidence type="ECO:0000256" key="4">
    <source>
        <dbReference type="SAM" id="Phobius"/>
    </source>
</evidence>